<sequence>MTRILLSYQPKNPFFTLIMMVNKNNYTDEPCTEPYFLAVDPQKITPNHLDFSNGLFVSEIKEQLYLHSEEPCWFGLTAKGKIAIMIDVHKSADFNRTFLDKCKRISLASFETVEETLGVDDSVDLRSESAASPGALSTTDSVTTDRPKKYERRKELKVDHLTKMKNDVKLLIVKDYLHSNLNPIEYLQKVAIKIRHLDGFNLLIGDFSKGMYFYSNKDKEKCIYELVQGEYALGPVPGLDTCTEVFECVDRAKREFLKIVNSIGGHELEEVPTDPDLLNFWIDEKKATVKEKRKQLSETSTIRSLFQICEREDKLIIDDNDMDQYLALTPTLKDLLSSMFINHPVFGTELNMLMILHDNNQFPTDDEIIKSFGKKVATFTKKKKGSLLRTSSGNIVPTRPISIETPEKPPPPMFSIDRKKYLCNLYIRKYDQELLTQVREGHFDKDDFWETIIPKRGQIEDTFYKSIMQYFYVDTNVD</sequence>
<protein>
    <submittedName>
        <fullName evidence="2">Predicted protein</fullName>
    </submittedName>
</protein>
<keyword evidence="3" id="KW-1185">Reference proteome</keyword>
<dbReference type="GeneID" id="8862113"/>
<accession>D2V4B5</accession>
<feature type="region of interest" description="Disordered" evidence="1">
    <location>
        <begin position="129"/>
        <end position="148"/>
    </location>
</feature>
<dbReference type="EMBL" id="GG738851">
    <property type="protein sequence ID" value="EFC48356.1"/>
    <property type="molecule type" value="Genomic_DNA"/>
</dbReference>
<organism evidence="3">
    <name type="scientific">Naegleria gruberi</name>
    <name type="common">Amoeba</name>
    <dbReference type="NCBI Taxonomy" id="5762"/>
    <lineage>
        <taxon>Eukaryota</taxon>
        <taxon>Discoba</taxon>
        <taxon>Heterolobosea</taxon>
        <taxon>Tetramitia</taxon>
        <taxon>Eutetramitia</taxon>
        <taxon>Vahlkampfiidae</taxon>
        <taxon>Naegleria</taxon>
    </lineage>
</organism>
<dbReference type="OMA" id="MFINHPV"/>
<evidence type="ECO:0000313" key="3">
    <source>
        <dbReference type="Proteomes" id="UP000006671"/>
    </source>
</evidence>
<dbReference type="KEGG" id="ngr:NAEGRDRAFT_63665"/>
<gene>
    <name evidence="2" type="ORF">NAEGRDRAFT_63665</name>
</gene>
<dbReference type="InParanoid" id="D2V4B5"/>
<evidence type="ECO:0000313" key="2">
    <source>
        <dbReference type="EMBL" id="EFC48356.1"/>
    </source>
</evidence>
<dbReference type="OrthoDB" id="10256657at2759"/>
<proteinExistence type="predicted"/>
<dbReference type="VEuPathDB" id="AmoebaDB:NAEGRDRAFT_63665"/>
<dbReference type="Proteomes" id="UP000006671">
    <property type="component" value="Unassembled WGS sequence"/>
</dbReference>
<dbReference type="RefSeq" id="XP_002681100.1">
    <property type="nucleotide sequence ID" value="XM_002681054.1"/>
</dbReference>
<evidence type="ECO:0000256" key="1">
    <source>
        <dbReference type="SAM" id="MobiDB-lite"/>
    </source>
</evidence>
<reference evidence="2 3" key="1">
    <citation type="journal article" date="2010" name="Cell">
        <title>The genome of Naegleria gruberi illuminates early eukaryotic versatility.</title>
        <authorList>
            <person name="Fritz-Laylin L.K."/>
            <person name="Prochnik S.E."/>
            <person name="Ginger M.L."/>
            <person name="Dacks J.B."/>
            <person name="Carpenter M.L."/>
            <person name="Field M.C."/>
            <person name="Kuo A."/>
            <person name="Paredez A."/>
            <person name="Chapman J."/>
            <person name="Pham J."/>
            <person name="Shu S."/>
            <person name="Neupane R."/>
            <person name="Cipriano M."/>
            <person name="Mancuso J."/>
            <person name="Tu H."/>
            <person name="Salamov A."/>
            <person name="Lindquist E."/>
            <person name="Shapiro H."/>
            <person name="Lucas S."/>
            <person name="Grigoriev I.V."/>
            <person name="Cande W.Z."/>
            <person name="Fulton C."/>
            <person name="Rokhsar D.S."/>
            <person name="Dawson S.C."/>
        </authorList>
    </citation>
    <scope>NUCLEOTIDE SEQUENCE [LARGE SCALE GENOMIC DNA]</scope>
    <source>
        <strain evidence="2 3">NEG-M</strain>
    </source>
</reference>
<dbReference type="AlphaFoldDB" id="D2V4B5"/>
<dbReference type="Pfam" id="PF05742">
    <property type="entry name" value="TANGO2"/>
    <property type="match status" value="1"/>
</dbReference>
<name>D2V4B5_NAEGR</name>
<dbReference type="InterPro" id="IPR008551">
    <property type="entry name" value="TANGO2"/>
</dbReference>